<dbReference type="PANTHER" id="PTHR10434">
    <property type="entry name" value="1-ACYL-SN-GLYCEROL-3-PHOSPHATE ACYLTRANSFERASE"/>
    <property type="match status" value="1"/>
</dbReference>
<evidence type="ECO:0000259" key="4">
    <source>
        <dbReference type="SMART" id="SM00563"/>
    </source>
</evidence>
<dbReference type="AlphaFoldDB" id="A0A367YS68"/>
<dbReference type="EMBL" id="QOUI01000010">
    <property type="protein sequence ID" value="RCK68668.1"/>
    <property type="molecule type" value="Genomic_DNA"/>
</dbReference>
<feature type="region of interest" description="Disordered" evidence="3">
    <location>
        <begin position="213"/>
        <end position="233"/>
    </location>
</feature>
<dbReference type="GO" id="GO:0006654">
    <property type="term" value="P:phosphatidic acid biosynthetic process"/>
    <property type="evidence" value="ECO:0007669"/>
    <property type="project" value="TreeGrafter"/>
</dbReference>
<comment type="caution">
    <text evidence="5">The sequence shown here is derived from an EMBL/GenBank/DDBJ whole genome shotgun (WGS) entry which is preliminary data.</text>
</comment>
<dbReference type="Pfam" id="PF01553">
    <property type="entry name" value="Acyltransferase"/>
    <property type="match status" value="1"/>
</dbReference>
<evidence type="ECO:0000256" key="3">
    <source>
        <dbReference type="SAM" id="MobiDB-lite"/>
    </source>
</evidence>
<evidence type="ECO:0000313" key="5">
    <source>
        <dbReference type="EMBL" id="RCK68668.1"/>
    </source>
</evidence>
<gene>
    <name evidence="5" type="ORF">DT076_14945</name>
</gene>
<evidence type="ECO:0000256" key="2">
    <source>
        <dbReference type="ARBA" id="ARBA00023315"/>
    </source>
</evidence>
<dbReference type="InterPro" id="IPR002123">
    <property type="entry name" value="Plipid/glycerol_acylTrfase"/>
</dbReference>
<keyword evidence="2 5" id="KW-0012">Acyltransferase</keyword>
<dbReference type="SMART" id="SM00563">
    <property type="entry name" value="PlsC"/>
    <property type="match status" value="1"/>
</dbReference>
<keyword evidence="6" id="KW-1185">Reference proteome</keyword>
<dbReference type="CDD" id="cd07989">
    <property type="entry name" value="LPLAT_AGPAT-like"/>
    <property type="match status" value="1"/>
</dbReference>
<name>A0A367YS68_9ACTN</name>
<dbReference type="Proteomes" id="UP000252770">
    <property type="component" value="Unassembled WGS sequence"/>
</dbReference>
<proteinExistence type="predicted"/>
<sequence>MEGVEHLPASGPVIAVSNHISWGDTIVTPVMLPRQMTFPAKSEIFETKGKGLGARVVAWFLRFVGIQPMDRSGGRASVDSLRAVQDHLAETGLVLGIYPEGTRSPDGRLYKGKTGAARLVLSGDAVVLPVGVVGTQVHRGPFGIPMMRRPGVRIGAPLDFSELRSITPSREVLRWVTDEMMAAIQELTGQTYVDVYASSAKNGSLSAAELDAKVLPRPGAGTPRPELPEPSGG</sequence>
<accession>A0A367YS68</accession>
<protein>
    <submittedName>
        <fullName evidence="5">1-acyl-sn-glycerol-3-phosphate acyltransferase</fullName>
    </submittedName>
</protein>
<organism evidence="5 6">
    <name type="scientific">Desertihabitans brevis</name>
    <dbReference type="NCBI Taxonomy" id="2268447"/>
    <lineage>
        <taxon>Bacteria</taxon>
        <taxon>Bacillati</taxon>
        <taxon>Actinomycetota</taxon>
        <taxon>Actinomycetes</taxon>
        <taxon>Propionibacteriales</taxon>
        <taxon>Propionibacteriaceae</taxon>
        <taxon>Desertihabitans</taxon>
    </lineage>
</organism>
<evidence type="ECO:0000313" key="6">
    <source>
        <dbReference type="Proteomes" id="UP000252770"/>
    </source>
</evidence>
<dbReference type="PANTHER" id="PTHR10434:SF11">
    <property type="entry name" value="1-ACYL-SN-GLYCEROL-3-PHOSPHATE ACYLTRANSFERASE"/>
    <property type="match status" value="1"/>
</dbReference>
<evidence type="ECO:0000256" key="1">
    <source>
        <dbReference type="ARBA" id="ARBA00022679"/>
    </source>
</evidence>
<keyword evidence="1 5" id="KW-0808">Transferase</keyword>
<reference evidence="5 6" key="1">
    <citation type="submission" date="2018-07" db="EMBL/GenBank/DDBJ databases">
        <title>Desertimonas flava gen. nov. sp. nov.</title>
        <authorList>
            <person name="Liu S."/>
        </authorList>
    </citation>
    <scope>NUCLEOTIDE SEQUENCE [LARGE SCALE GENOMIC DNA]</scope>
    <source>
        <strain evidence="5 6">16Sb5-5</strain>
    </source>
</reference>
<feature type="domain" description="Phospholipid/glycerol acyltransferase" evidence="4">
    <location>
        <begin position="13"/>
        <end position="135"/>
    </location>
</feature>
<dbReference type="GO" id="GO:0005886">
    <property type="term" value="C:plasma membrane"/>
    <property type="evidence" value="ECO:0007669"/>
    <property type="project" value="TreeGrafter"/>
</dbReference>
<dbReference type="SUPFAM" id="SSF69593">
    <property type="entry name" value="Glycerol-3-phosphate (1)-acyltransferase"/>
    <property type="match status" value="1"/>
</dbReference>
<dbReference type="GO" id="GO:0003841">
    <property type="term" value="F:1-acylglycerol-3-phosphate O-acyltransferase activity"/>
    <property type="evidence" value="ECO:0007669"/>
    <property type="project" value="TreeGrafter"/>
</dbReference>